<evidence type="ECO:0000259" key="4">
    <source>
        <dbReference type="Pfam" id="PF02826"/>
    </source>
</evidence>
<name>A0A8J6JMQ6_9FIRM</name>
<accession>A0A8J6JMQ6</accession>
<dbReference type="EMBL" id="JACOPQ010000012">
    <property type="protein sequence ID" value="MBC5738129.1"/>
    <property type="molecule type" value="Genomic_DNA"/>
</dbReference>
<dbReference type="CDD" id="cd12171">
    <property type="entry name" value="2-Hacid_dh_10"/>
    <property type="match status" value="1"/>
</dbReference>
<proteinExistence type="inferred from homology"/>
<dbReference type="PANTHER" id="PTHR42789">
    <property type="entry name" value="D-ISOMER SPECIFIC 2-HYDROXYACID DEHYDROGENASE FAMILY PROTEIN (AFU_ORTHOLOGUE AFUA_6G10090)"/>
    <property type="match status" value="1"/>
</dbReference>
<dbReference type="Proteomes" id="UP000607645">
    <property type="component" value="Unassembled WGS sequence"/>
</dbReference>
<dbReference type="InterPro" id="IPR006140">
    <property type="entry name" value="D-isomer_DH_NAD-bd"/>
</dbReference>
<organism evidence="5 6">
    <name type="scientific">Lawsonibacter faecis</name>
    <dbReference type="NCBI Taxonomy" id="2763052"/>
    <lineage>
        <taxon>Bacteria</taxon>
        <taxon>Bacillati</taxon>
        <taxon>Bacillota</taxon>
        <taxon>Clostridia</taxon>
        <taxon>Eubacteriales</taxon>
        <taxon>Oscillospiraceae</taxon>
        <taxon>Lawsonibacter</taxon>
    </lineage>
</organism>
<dbReference type="Pfam" id="PF02826">
    <property type="entry name" value="2-Hacid_dh_C"/>
    <property type="match status" value="1"/>
</dbReference>
<evidence type="ECO:0000313" key="6">
    <source>
        <dbReference type="Proteomes" id="UP000607645"/>
    </source>
</evidence>
<keyword evidence="6" id="KW-1185">Reference proteome</keyword>
<reference evidence="5" key="1">
    <citation type="submission" date="2020-08" db="EMBL/GenBank/DDBJ databases">
        <title>Genome public.</title>
        <authorList>
            <person name="Liu C."/>
            <person name="Sun Q."/>
        </authorList>
    </citation>
    <scope>NUCLEOTIDE SEQUENCE</scope>
    <source>
        <strain evidence="5">NSJ-52</strain>
    </source>
</reference>
<comment type="caution">
    <text evidence="5">The sequence shown here is derived from an EMBL/GenBank/DDBJ whole genome shotgun (WGS) entry which is preliminary data.</text>
</comment>
<evidence type="ECO:0000256" key="1">
    <source>
        <dbReference type="ARBA" id="ARBA00005854"/>
    </source>
</evidence>
<evidence type="ECO:0000313" key="5">
    <source>
        <dbReference type="EMBL" id="MBC5738129.1"/>
    </source>
</evidence>
<dbReference type="GO" id="GO:0016616">
    <property type="term" value="F:oxidoreductase activity, acting on the CH-OH group of donors, NAD or NADP as acceptor"/>
    <property type="evidence" value="ECO:0007669"/>
    <property type="project" value="InterPro"/>
</dbReference>
<dbReference type="SUPFAM" id="SSF51735">
    <property type="entry name" value="NAD(P)-binding Rossmann-fold domains"/>
    <property type="match status" value="1"/>
</dbReference>
<dbReference type="FunFam" id="3.40.50.720:FF:000203">
    <property type="entry name" value="D-3-phosphoglycerate dehydrogenase (SerA)"/>
    <property type="match status" value="1"/>
</dbReference>
<protein>
    <submittedName>
        <fullName evidence="5">2-hydroxyacid dehydrogenase</fullName>
    </submittedName>
</protein>
<keyword evidence="3" id="KW-0520">NAD</keyword>
<evidence type="ECO:0000256" key="2">
    <source>
        <dbReference type="ARBA" id="ARBA00023002"/>
    </source>
</evidence>
<dbReference type="PANTHER" id="PTHR42789:SF1">
    <property type="entry name" value="D-ISOMER SPECIFIC 2-HYDROXYACID DEHYDROGENASE FAMILY PROTEIN (AFU_ORTHOLOGUE AFUA_6G10090)"/>
    <property type="match status" value="1"/>
</dbReference>
<feature type="domain" description="D-isomer specific 2-hydroxyacid dehydrogenase NAD-binding" evidence="4">
    <location>
        <begin position="133"/>
        <end position="314"/>
    </location>
</feature>
<gene>
    <name evidence="5" type="ORF">H8S62_14040</name>
</gene>
<dbReference type="InterPro" id="IPR036291">
    <property type="entry name" value="NAD(P)-bd_dom_sf"/>
</dbReference>
<sequence>MKIVAIGDIVVPCELLEEAAHAIAGEREHTVKAILWPCENRQEFQKKSLNLEKNGPTAEKVPEEAYTEIADADILLTHFCPVPADLIDAGKKLKLIGTCRGGMEHVDVNHATGRNIPVIHCIRNAECTSDFAIGLMFAETRNIARAHAAIKGGSWRKDYVNSAYTTSMCEMTLGLVGLGHIGKLVAKKAAGIGMKQILAYDPYVSQEALDAQDLRVTLVSQEELFRRSDIVSLHMRLTPETKNSIGAEQLGWMKPTAYLINTSRAGVLDKDAFVAALQSRSIGGAALDVFWEEPVPADDPLLALDNLTMTPHTAGNVVDALPKSPLLLAKVIQDYWAAGRSDMVVNQSALKA</sequence>
<evidence type="ECO:0000256" key="3">
    <source>
        <dbReference type="ARBA" id="ARBA00023027"/>
    </source>
</evidence>
<dbReference type="RefSeq" id="WP_186919907.1">
    <property type="nucleotide sequence ID" value="NZ_JACOPQ010000012.1"/>
</dbReference>
<keyword evidence="2" id="KW-0560">Oxidoreductase</keyword>
<dbReference type="InterPro" id="IPR050857">
    <property type="entry name" value="D-2-hydroxyacid_DH"/>
</dbReference>
<comment type="similarity">
    <text evidence="1">Belongs to the D-isomer specific 2-hydroxyacid dehydrogenase family.</text>
</comment>
<dbReference type="Gene3D" id="3.40.50.720">
    <property type="entry name" value="NAD(P)-binding Rossmann-like Domain"/>
    <property type="match status" value="2"/>
</dbReference>
<dbReference type="SUPFAM" id="SSF52283">
    <property type="entry name" value="Formate/glycerate dehydrogenase catalytic domain-like"/>
    <property type="match status" value="1"/>
</dbReference>
<dbReference type="AlphaFoldDB" id="A0A8J6JMQ6"/>
<dbReference type="GO" id="GO:0051287">
    <property type="term" value="F:NAD binding"/>
    <property type="evidence" value="ECO:0007669"/>
    <property type="project" value="InterPro"/>
</dbReference>